<dbReference type="InterPro" id="IPR006195">
    <property type="entry name" value="aa-tRNA-synth_II"/>
</dbReference>
<dbReference type="PANTHER" id="PTHR42918">
    <property type="entry name" value="LYSYL-TRNA SYNTHETASE"/>
    <property type="match status" value="1"/>
</dbReference>
<evidence type="ECO:0000256" key="1">
    <source>
        <dbReference type="ARBA" id="ARBA00022598"/>
    </source>
</evidence>
<dbReference type="PRINTS" id="PR00982">
    <property type="entry name" value="TRNASYNTHLYS"/>
</dbReference>
<evidence type="ECO:0000256" key="3">
    <source>
        <dbReference type="ARBA" id="ARBA00022840"/>
    </source>
</evidence>
<dbReference type="InterPro" id="IPR045864">
    <property type="entry name" value="aa-tRNA-synth_II/BPL/LPL"/>
</dbReference>
<evidence type="ECO:0000256" key="4">
    <source>
        <dbReference type="ARBA" id="ARBA00023146"/>
    </source>
</evidence>
<dbReference type="Gene3D" id="3.30.930.10">
    <property type="entry name" value="Bira Bifunctional Protein, Domain 2"/>
    <property type="match status" value="1"/>
</dbReference>
<keyword evidence="7" id="KW-1185">Reference proteome</keyword>
<evidence type="ECO:0000313" key="7">
    <source>
        <dbReference type="Proteomes" id="UP000183365"/>
    </source>
</evidence>
<dbReference type="GO" id="GO:0005524">
    <property type="term" value="F:ATP binding"/>
    <property type="evidence" value="ECO:0007669"/>
    <property type="project" value="UniProtKB-KW"/>
</dbReference>
<keyword evidence="1" id="KW-0436">Ligase</keyword>
<dbReference type="PANTHER" id="PTHR42918:SF5">
    <property type="entry name" value="LYSINE--TRNA LIGASE, MITOCHONDRIAL"/>
    <property type="match status" value="1"/>
</dbReference>
<proteinExistence type="predicted"/>
<dbReference type="SUPFAM" id="SSF55681">
    <property type="entry name" value="Class II aaRS and biotin synthetases"/>
    <property type="match status" value="1"/>
</dbReference>
<keyword evidence="2" id="KW-0547">Nucleotide-binding</keyword>
<dbReference type="SUPFAM" id="SSF50249">
    <property type="entry name" value="Nucleic acid-binding proteins"/>
    <property type="match status" value="1"/>
</dbReference>
<protein>
    <recommendedName>
        <fullName evidence="5">Aminoacyl-transfer RNA synthetases class-II family profile domain-containing protein</fullName>
    </recommendedName>
</protein>
<dbReference type="OrthoDB" id="21243at2759"/>
<dbReference type="Pfam" id="PF00152">
    <property type="entry name" value="tRNA-synt_2"/>
    <property type="match status" value="1"/>
</dbReference>
<keyword evidence="3" id="KW-0067">ATP-binding</keyword>
<dbReference type="AlphaFoldDB" id="A0A1L0B1Q0"/>
<reference evidence="7" key="1">
    <citation type="submission" date="2016-11" db="EMBL/GenBank/DDBJ databases">
        <authorList>
            <person name="Guldener U."/>
        </authorList>
    </citation>
    <scope>NUCLEOTIDE SEQUENCE [LARGE SCALE GENOMIC DNA]</scope>
</reference>
<dbReference type="Gene3D" id="2.40.50.140">
    <property type="entry name" value="Nucleic acid-binding proteins"/>
    <property type="match status" value="1"/>
</dbReference>
<dbReference type="Proteomes" id="UP000183365">
    <property type="component" value="Unassembled WGS sequence"/>
</dbReference>
<dbReference type="InterPro" id="IPR012340">
    <property type="entry name" value="NA-bd_OB-fold"/>
</dbReference>
<dbReference type="InterPro" id="IPR018149">
    <property type="entry name" value="Lys-tRNA-synth_II_C"/>
</dbReference>
<dbReference type="GO" id="GO:0005739">
    <property type="term" value="C:mitochondrion"/>
    <property type="evidence" value="ECO:0007669"/>
    <property type="project" value="TreeGrafter"/>
</dbReference>
<organism evidence="6 7">
    <name type="scientific">Hanseniaspora guilliermondii</name>
    <dbReference type="NCBI Taxonomy" id="56406"/>
    <lineage>
        <taxon>Eukaryota</taxon>
        <taxon>Fungi</taxon>
        <taxon>Dikarya</taxon>
        <taxon>Ascomycota</taxon>
        <taxon>Saccharomycotina</taxon>
        <taxon>Saccharomycetes</taxon>
        <taxon>Saccharomycodales</taxon>
        <taxon>Saccharomycodaceae</taxon>
        <taxon>Hanseniaspora</taxon>
    </lineage>
</organism>
<dbReference type="EMBL" id="FQNF01000047">
    <property type="protein sequence ID" value="SGZ40338.1"/>
    <property type="molecule type" value="Genomic_DNA"/>
</dbReference>
<accession>A0A1L0B1Q0</accession>
<evidence type="ECO:0000259" key="5">
    <source>
        <dbReference type="PROSITE" id="PS50862"/>
    </source>
</evidence>
<dbReference type="PROSITE" id="PS50862">
    <property type="entry name" value="AA_TRNA_LIGASE_II"/>
    <property type="match status" value="1"/>
</dbReference>
<dbReference type="InterPro" id="IPR004364">
    <property type="entry name" value="Aa-tRNA-synt_II"/>
</dbReference>
<dbReference type="VEuPathDB" id="FungiDB:HGUI_02538"/>
<dbReference type="GO" id="GO:0004824">
    <property type="term" value="F:lysine-tRNA ligase activity"/>
    <property type="evidence" value="ECO:0007669"/>
    <property type="project" value="InterPro"/>
</dbReference>
<gene>
    <name evidence="6" type="ORF">HGUI_02538</name>
</gene>
<dbReference type="GO" id="GO:0070154">
    <property type="term" value="P:mitochondrial lysyl-tRNA aminoacylation"/>
    <property type="evidence" value="ECO:0007669"/>
    <property type="project" value="TreeGrafter"/>
</dbReference>
<keyword evidence="4" id="KW-0030">Aminoacyl-tRNA synthetase</keyword>
<name>A0A1L0B1Q0_9ASCO</name>
<evidence type="ECO:0000313" key="6">
    <source>
        <dbReference type="EMBL" id="SGZ40338.1"/>
    </source>
</evidence>
<feature type="domain" description="Aminoacyl-transfer RNA synthetases class-II family profile" evidence="5">
    <location>
        <begin position="213"/>
        <end position="534"/>
    </location>
</feature>
<sequence length="548" mass="63541">MYKNNPFFHYARRLKKSTIINVRNNSRLQALSDIHKTNDLYPSLTTLKQKYNIKEGVNLFNINEVNVIKKELDNHEDTFWVMGKIMNKRDAGKKAYFYRLQQDNLEIDFVAHWTRLANMNLFKDIQEFHEHFNSLKVGDHIMIHVYKSVNKRGTVIIRPVDSPCILVPRLKDTIDVSQHKDLSQLSSRTNKVLISLSTKEHLKHRQVIDPIIIRSKLYRVIRSFLDQKNFLEVETPLLNLKSGGANANPFVTTQGKESTKTDGSLQLRIAPELWLKKLIIAGYDRIYELGKNFRNEGVDNTHNPEFSSLEIYQKYNDLEDMIVLGETLLKEIFLTFKDITDESLYNNFIVKNNGKFKRVDCIDQLSKDLNVEVNELIQILEHSFKHNDNSQILNLLSKCNKTYPGNISLQKLMTSLIDDLEKKYCSANEPIILINHPSIISPLAKHDLTNTRAFRYELFINGVEYMNAYEEQNDPFLQREALVQQQSMKDNPDEIMSMDDKYCETMKFGLGPTGGLGVGIDRLMMLLCKEHSIDSILSFGNIENVKKQ</sequence>
<evidence type="ECO:0000256" key="2">
    <source>
        <dbReference type="ARBA" id="ARBA00022741"/>
    </source>
</evidence>
<dbReference type="GO" id="GO:0000049">
    <property type="term" value="F:tRNA binding"/>
    <property type="evidence" value="ECO:0007669"/>
    <property type="project" value="TreeGrafter"/>
</dbReference>